<reference evidence="3 4" key="1">
    <citation type="submission" date="2016-07" db="EMBL/GenBank/DDBJ databases">
        <title>Characterization of isolates of Eisenbergiella tayi derived from blood cultures, using whole genome sequencing.</title>
        <authorList>
            <person name="Burdz T."/>
            <person name="Wiebe D."/>
            <person name="Huynh C."/>
            <person name="Bernard K."/>
        </authorList>
    </citation>
    <scope>NUCLEOTIDE SEQUENCE [LARGE SCALE GENOMIC DNA]</scope>
    <source>
        <strain evidence="3 4">NML 110608</strain>
    </source>
</reference>
<dbReference type="GO" id="GO:0106274">
    <property type="term" value="F:NAD+-protein-arginine ADP-ribosyltransferase activity"/>
    <property type="evidence" value="ECO:0007669"/>
    <property type="project" value="UniProtKB-EC"/>
</dbReference>
<accession>A0A1E3A4Q5</accession>
<dbReference type="Pfam" id="PF04233">
    <property type="entry name" value="Phage_Mu_F"/>
    <property type="match status" value="1"/>
</dbReference>
<dbReference type="Proteomes" id="UP000094067">
    <property type="component" value="Unassembled WGS sequence"/>
</dbReference>
<evidence type="ECO:0000256" key="1">
    <source>
        <dbReference type="SAM" id="MobiDB-lite"/>
    </source>
</evidence>
<evidence type="ECO:0000313" key="3">
    <source>
        <dbReference type="EMBL" id="ODM03206.1"/>
    </source>
</evidence>
<proteinExistence type="predicted"/>
<evidence type="ECO:0000313" key="4">
    <source>
        <dbReference type="Proteomes" id="UP000094067"/>
    </source>
</evidence>
<feature type="domain" description="Phage head morphogenesis" evidence="2">
    <location>
        <begin position="192"/>
        <end position="292"/>
    </location>
</feature>
<comment type="caution">
    <text evidence="3">The sequence shown here is derived from an EMBL/GenBank/DDBJ whole genome shotgun (WGS) entry which is preliminary data.</text>
</comment>
<protein>
    <submittedName>
        <fullName evidence="3">NAD(+)--arginine ADP-ribosyltransferase EFV</fullName>
        <ecNumber evidence="3">2.4.2.31</ecNumber>
    </submittedName>
</protein>
<dbReference type="NCBIfam" id="TIGR01641">
    <property type="entry name" value="phageSPP1_gp7"/>
    <property type="match status" value="1"/>
</dbReference>
<organism evidence="3 4">
    <name type="scientific">Eisenbergiella tayi</name>
    <dbReference type="NCBI Taxonomy" id="1432052"/>
    <lineage>
        <taxon>Bacteria</taxon>
        <taxon>Bacillati</taxon>
        <taxon>Bacillota</taxon>
        <taxon>Clostridia</taxon>
        <taxon>Lachnospirales</taxon>
        <taxon>Lachnospiraceae</taxon>
        <taxon>Eisenbergiella</taxon>
    </lineage>
</organism>
<sequence length="526" mass="61623">MSYWEDRQEQAYLAAEQKANDYFKELEASFRQAKREIEYIINDFYTRYADANGVSYQQAQRLLSKAEIDDLNDYIKKVYAHMGEFDLEVENMSIKARITRYQALEVQVNAILNNLYAVDYEHLGSQTLKDIYEENYFREWFNIDQYKGFHSNFAGISPELVESYVSYPFDGANFSTRLWKQKDYLQAQLMESMTTMMVTGAHPRTLARDFAKKFNAREFEAYRLLHTEASFMASQATHDMYKQDDVEKYQVIATLDSKTCEICRPHDTEVYDVDKAVTSVNKPPFHCFCRCTDVPYYDDEDLSDQTRAARDADGNLIEVPANMNYEEWKAQFLDSGNDGSPKRRRRTKQELQVDSEKYQETIKKYSTRESKWSGNIVVDDDKCRTEKIAGRKQWNCDILLKSTASDKVIIHEHLHACSGSYLTPLTIIPYSSMEEGSVELLAREICRAEGIPFMDTFNLRVEALREINSIVQIRENDLEFAVSLFGKDIRRRYRWLKERVYKHISSNPDDKELLEELLMEVRGVKQ</sequence>
<dbReference type="EMBL" id="MCGH01000003">
    <property type="protein sequence ID" value="ODM03206.1"/>
    <property type="molecule type" value="Genomic_DNA"/>
</dbReference>
<keyword evidence="3" id="KW-0328">Glycosyltransferase</keyword>
<evidence type="ECO:0000259" key="2">
    <source>
        <dbReference type="Pfam" id="PF04233"/>
    </source>
</evidence>
<dbReference type="InterPro" id="IPR006528">
    <property type="entry name" value="Phage_head_morphogenesis_dom"/>
</dbReference>
<dbReference type="RefSeq" id="WP_069153736.1">
    <property type="nucleotide sequence ID" value="NZ_MCGH01000003.1"/>
</dbReference>
<dbReference type="EC" id="2.4.2.31" evidence="3"/>
<feature type="region of interest" description="Disordered" evidence="1">
    <location>
        <begin position="333"/>
        <end position="353"/>
    </location>
</feature>
<dbReference type="PATRIC" id="fig|1432052.4.peg.4425"/>
<gene>
    <name evidence="3" type="ORF">BEI61_04000</name>
</gene>
<name>A0A1E3A4Q5_9FIRM</name>
<keyword evidence="3" id="KW-0808">Transferase</keyword>
<dbReference type="AlphaFoldDB" id="A0A1E3A4Q5"/>